<sequence>MQPFQVVYLFILISLTIPLTEAQYYAKARCNATCGKVGIQFPFGIGSNCAANEWYNVDCISSKPYLSALNNVEVLDITFPGRVTVNVSVNTVDCENPIQDSNLILTTSHGKSPFLFAGSFNSLVFLGCGTAAIMENGTTITGCSTACHKDTVPDITNCVGVGCCEIPIPHDLKSFTFNLTGSKSDGEGTCGSAVLVNKLYKRYNSKDHAFVAITLSWNETFNVKSTRCNERCGEVPIPYPFGIERNCSWSDWFKVDCNSSKPYLSAFNNVEVLGVSSVNKMVTVNVPMISYCEYPLQNSNLNVSGTPFRFSASDNMFVTEGCGSAVIKEHGTIVAGCSATCENDTVSDRNNCFGIGCCQTTIPEDLDSFTMDLTGLRSQARNGTCASAFLVDRKSFMEGRFSGQSVPITLVWPYISQYDSSECIWDWCERRGGICRTKYSDDNVDLGVRCFYNDSSKISPGVILGKLFPHLPIHIYIPLCS</sequence>
<proteinExistence type="predicted"/>
<reference evidence="2" key="1">
    <citation type="journal article" date="2022" name="Mol. Ecol. Resour.">
        <title>The genomes of chicory, endive, great burdock and yacon provide insights into Asteraceae palaeo-polyploidization history and plant inulin production.</title>
        <authorList>
            <person name="Fan W."/>
            <person name="Wang S."/>
            <person name="Wang H."/>
            <person name="Wang A."/>
            <person name="Jiang F."/>
            <person name="Liu H."/>
            <person name="Zhao H."/>
            <person name="Xu D."/>
            <person name="Zhang Y."/>
        </authorList>
    </citation>
    <scope>NUCLEOTIDE SEQUENCE [LARGE SCALE GENOMIC DNA]</scope>
    <source>
        <strain evidence="2">cv. Punajuju</strain>
    </source>
</reference>
<evidence type="ECO:0000313" key="2">
    <source>
        <dbReference type="Proteomes" id="UP001055811"/>
    </source>
</evidence>
<comment type="caution">
    <text evidence="1">The sequence shown here is derived from an EMBL/GenBank/DDBJ whole genome shotgun (WGS) entry which is preliminary data.</text>
</comment>
<reference evidence="1 2" key="2">
    <citation type="journal article" date="2022" name="Mol. Ecol. Resour.">
        <title>The genomes of chicory, endive, great burdock and yacon provide insights into Asteraceae paleo-polyploidization history and plant inulin production.</title>
        <authorList>
            <person name="Fan W."/>
            <person name="Wang S."/>
            <person name="Wang H."/>
            <person name="Wang A."/>
            <person name="Jiang F."/>
            <person name="Liu H."/>
            <person name="Zhao H."/>
            <person name="Xu D."/>
            <person name="Zhang Y."/>
        </authorList>
    </citation>
    <scope>NUCLEOTIDE SEQUENCE [LARGE SCALE GENOMIC DNA]</scope>
    <source>
        <strain evidence="2">cv. Punajuju</strain>
        <tissue evidence="1">Leaves</tissue>
    </source>
</reference>
<keyword evidence="2" id="KW-1185">Reference proteome</keyword>
<organism evidence="1 2">
    <name type="scientific">Cichorium intybus</name>
    <name type="common">Chicory</name>
    <dbReference type="NCBI Taxonomy" id="13427"/>
    <lineage>
        <taxon>Eukaryota</taxon>
        <taxon>Viridiplantae</taxon>
        <taxon>Streptophyta</taxon>
        <taxon>Embryophyta</taxon>
        <taxon>Tracheophyta</taxon>
        <taxon>Spermatophyta</taxon>
        <taxon>Magnoliopsida</taxon>
        <taxon>eudicotyledons</taxon>
        <taxon>Gunneridae</taxon>
        <taxon>Pentapetalae</taxon>
        <taxon>asterids</taxon>
        <taxon>campanulids</taxon>
        <taxon>Asterales</taxon>
        <taxon>Asteraceae</taxon>
        <taxon>Cichorioideae</taxon>
        <taxon>Cichorieae</taxon>
        <taxon>Cichoriinae</taxon>
        <taxon>Cichorium</taxon>
    </lineage>
</organism>
<accession>A0ACB9BMC9</accession>
<dbReference type="EMBL" id="CM042014">
    <property type="protein sequence ID" value="KAI3723161.1"/>
    <property type="molecule type" value="Genomic_DNA"/>
</dbReference>
<dbReference type="Proteomes" id="UP001055811">
    <property type="component" value="Linkage Group LG06"/>
</dbReference>
<gene>
    <name evidence="1" type="ORF">L2E82_34557</name>
</gene>
<evidence type="ECO:0000313" key="1">
    <source>
        <dbReference type="EMBL" id="KAI3723161.1"/>
    </source>
</evidence>
<protein>
    <submittedName>
        <fullName evidence="1">Uncharacterized protein</fullName>
    </submittedName>
</protein>
<name>A0ACB9BMC9_CICIN</name>